<gene>
    <name evidence="1" type="ORF">BDR25DRAFT_86468</name>
</gene>
<proteinExistence type="predicted"/>
<accession>A0ACB6QEE8</accession>
<protein>
    <submittedName>
        <fullName evidence="1">Uncharacterized protein</fullName>
    </submittedName>
</protein>
<sequence length="183" mass="20460">MPCSTALVIHSLTNSKQQVVSPILISSHRKRITLHPQPPPPPPFISTLFLNPNPHLFSSFPHLVQSPDPNTMIYNQEMNTSYSQTREKKKKTLSPSPSPPPSLRQTIKHTDTNNNSAVHRVHEWYGLVSFVHSGVKLKHRCSIRSGESKRRKMYPSIQVMIGMDGNPNTLSDPGQLVGTKVKG</sequence>
<comment type="caution">
    <text evidence="1">The sequence shown here is derived from an EMBL/GenBank/DDBJ whole genome shotgun (WGS) entry which is preliminary data.</text>
</comment>
<dbReference type="Proteomes" id="UP000799755">
    <property type="component" value="Unassembled WGS sequence"/>
</dbReference>
<organism evidence="1 2">
    <name type="scientific">Lindgomyces ingoldianus</name>
    <dbReference type="NCBI Taxonomy" id="673940"/>
    <lineage>
        <taxon>Eukaryota</taxon>
        <taxon>Fungi</taxon>
        <taxon>Dikarya</taxon>
        <taxon>Ascomycota</taxon>
        <taxon>Pezizomycotina</taxon>
        <taxon>Dothideomycetes</taxon>
        <taxon>Pleosporomycetidae</taxon>
        <taxon>Pleosporales</taxon>
        <taxon>Lindgomycetaceae</taxon>
        <taxon>Lindgomyces</taxon>
    </lineage>
</organism>
<reference evidence="1" key="1">
    <citation type="journal article" date="2020" name="Stud. Mycol.">
        <title>101 Dothideomycetes genomes: a test case for predicting lifestyles and emergence of pathogens.</title>
        <authorList>
            <person name="Haridas S."/>
            <person name="Albert R."/>
            <person name="Binder M."/>
            <person name="Bloem J."/>
            <person name="Labutti K."/>
            <person name="Salamov A."/>
            <person name="Andreopoulos B."/>
            <person name="Baker S."/>
            <person name="Barry K."/>
            <person name="Bills G."/>
            <person name="Bluhm B."/>
            <person name="Cannon C."/>
            <person name="Castanera R."/>
            <person name="Culley D."/>
            <person name="Daum C."/>
            <person name="Ezra D."/>
            <person name="Gonzalez J."/>
            <person name="Henrissat B."/>
            <person name="Kuo A."/>
            <person name="Liang C."/>
            <person name="Lipzen A."/>
            <person name="Lutzoni F."/>
            <person name="Magnuson J."/>
            <person name="Mondo S."/>
            <person name="Nolan M."/>
            <person name="Ohm R."/>
            <person name="Pangilinan J."/>
            <person name="Park H.-J."/>
            <person name="Ramirez L."/>
            <person name="Alfaro M."/>
            <person name="Sun H."/>
            <person name="Tritt A."/>
            <person name="Yoshinaga Y."/>
            <person name="Zwiers L.-H."/>
            <person name="Turgeon B."/>
            <person name="Goodwin S."/>
            <person name="Spatafora J."/>
            <person name="Crous P."/>
            <person name="Grigoriev I."/>
        </authorList>
    </citation>
    <scope>NUCLEOTIDE SEQUENCE</scope>
    <source>
        <strain evidence="1">ATCC 200398</strain>
    </source>
</reference>
<evidence type="ECO:0000313" key="1">
    <source>
        <dbReference type="EMBL" id="KAF2465364.1"/>
    </source>
</evidence>
<dbReference type="EMBL" id="MU003530">
    <property type="protein sequence ID" value="KAF2465364.1"/>
    <property type="molecule type" value="Genomic_DNA"/>
</dbReference>
<name>A0ACB6QEE8_9PLEO</name>
<keyword evidence="2" id="KW-1185">Reference proteome</keyword>
<evidence type="ECO:0000313" key="2">
    <source>
        <dbReference type="Proteomes" id="UP000799755"/>
    </source>
</evidence>